<dbReference type="AlphaFoldDB" id="A0A7W9ND33"/>
<dbReference type="InterPro" id="IPR051159">
    <property type="entry name" value="Hexapeptide_acetyltransf"/>
</dbReference>
<evidence type="ECO:0000313" key="3">
    <source>
        <dbReference type="EMBL" id="MBB5888832.1"/>
    </source>
</evidence>
<comment type="similarity">
    <text evidence="1">Belongs to the transferase hexapeptide repeat family.</text>
</comment>
<keyword evidence="2 3" id="KW-0808">Transferase</keyword>
<organism evidence="3 4">
    <name type="scientific">Kutzneria kofuensis</name>
    <dbReference type="NCBI Taxonomy" id="103725"/>
    <lineage>
        <taxon>Bacteria</taxon>
        <taxon>Bacillati</taxon>
        <taxon>Actinomycetota</taxon>
        <taxon>Actinomycetes</taxon>
        <taxon>Pseudonocardiales</taxon>
        <taxon>Pseudonocardiaceae</taxon>
        <taxon>Kutzneria</taxon>
    </lineage>
</organism>
<evidence type="ECO:0000256" key="1">
    <source>
        <dbReference type="ARBA" id="ARBA00007274"/>
    </source>
</evidence>
<evidence type="ECO:0000256" key="2">
    <source>
        <dbReference type="ARBA" id="ARBA00022679"/>
    </source>
</evidence>
<dbReference type="Pfam" id="PF00132">
    <property type="entry name" value="Hexapep"/>
    <property type="match status" value="1"/>
</dbReference>
<dbReference type="InterPro" id="IPR011004">
    <property type="entry name" value="Trimer_LpxA-like_sf"/>
</dbReference>
<protein>
    <submittedName>
        <fullName evidence="3">Acetyltransferase-like isoleucine patch superfamily enzyme</fullName>
    </submittedName>
</protein>
<accession>A0A7W9ND33</accession>
<evidence type="ECO:0000313" key="4">
    <source>
        <dbReference type="Proteomes" id="UP000585638"/>
    </source>
</evidence>
<comment type="caution">
    <text evidence="3">The sequence shown here is derived from an EMBL/GenBank/DDBJ whole genome shotgun (WGS) entry which is preliminary data.</text>
</comment>
<dbReference type="SUPFAM" id="SSF51161">
    <property type="entry name" value="Trimeric LpxA-like enzymes"/>
    <property type="match status" value="1"/>
</dbReference>
<reference evidence="3 4" key="1">
    <citation type="submission" date="2020-08" db="EMBL/GenBank/DDBJ databases">
        <title>Sequencing the genomes of 1000 actinobacteria strains.</title>
        <authorList>
            <person name="Klenk H.-P."/>
        </authorList>
    </citation>
    <scope>NUCLEOTIDE SEQUENCE [LARGE SCALE GENOMIC DNA]</scope>
    <source>
        <strain evidence="3 4">DSM 43851</strain>
    </source>
</reference>
<sequence length="178" mass="18962">MSLARRLVREAGIDLWAATLGVLVNTVLGSNVVPRPLRWLGYRLFGARIATPNIFPGAKLLGPMRHVRIGAGTFANRELYLEAVAPIEIGRDCQLGPQVMIVTSHHDRTADGGVSKVPRGRAVKIGDRAWIGARAMILPGVTLGDDVVIGAGSVVARDCLEPGVYVGSPARLVDKVAR</sequence>
<dbReference type="InterPro" id="IPR001451">
    <property type="entry name" value="Hexapep"/>
</dbReference>
<dbReference type="RefSeq" id="WP_184857320.1">
    <property type="nucleotide sequence ID" value="NZ_BAAAWY010000057.1"/>
</dbReference>
<proteinExistence type="inferred from homology"/>
<dbReference type="GO" id="GO:0008374">
    <property type="term" value="F:O-acyltransferase activity"/>
    <property type="evidence" value="ECO:0007669"/>
    <property type="project" value="TreeGrafter"/>
</dbReference>
<dbReference type="PANTHER" id="PTHR23416">
    <property type="entry name" value="SIALIC ACID SYNTHASE-RELATED"/>
    <property type="match status" value="1"/>
</dbReference>
<dbReference type="EMBL" id="JACHIR010000001">
    <property type="protein sequence ID" value="MBB5888832.1"/>
    <property type="molecule type" value="Genomic_DNA"/>
</dbReference>
<name>A0A7W9ND33_9PSEU</name>
<dbReference type="Gene3D" id="2.160.10.10">
    <property type="entry name" value="Hexapeptide repeat proteins"/>
    <property type="match status" value="1"/>
</dbReference>
<dbReference type="Proteomes" id="UP000585638">
    <property type="component" value="Unassembled WGS sequence"/>
</dbReference>
<gene>
    <name evidence="3" type="ORF">BJ998_000028</name>
</gene>
<dbReference type="PANTHER" id="PTHR23416:SF23">
    <property type="entry name" value="ACETYLTRANSFERASE C18B11.09C-RELATED"/>
    <property type="match status" value="1"/>
</dbReference>
<keyword evidence="4" id="KW-1185">Reference proteome</keyword>